<reference evidence="2 4" key="2">
    <citation type="submission" date="2016-10" db="EMBL/GenBank/DDBJ databases">
        <authorList>
            <person name="Varghese N."/>
            <person name="Submissions S."/>
        </authorList>
    </citation>
    <scope>NUCLEOTIDE SEQUENCE [LARGE SCALE GENOMIC DNA]</scope>
    <source>
        <strain evidence="2 4">DSM 2094</strain>
    </source>
</reference>
<name>A0AB38BGN6_9LACT</name>
<dbReference type="SUPFAM" id="SSF52540">
    <property type="entry name" value="P-loop containing nucleoside triphosphate hydrolases"/>
    <property type="match status" value="1"/>
</dbReference>
<dbReference type="Gene3D" id="3.40.50.300">
    <property type="entry name" value="P-loop containing nucleotide triphosphate hydrolases"/>
    <property type="match status" value="1"/>
</dbReference>
<dbReference type="GO" id="GO:0016301">
    <property type="term" value="F:kinase activity"/>
    <property type="evidence" value="ECO:0007669"/>
    <property type="project" value="UniProtKB-KW"/>
</dbReference>
<evidence type="ECO:0000313" key="2">
    <source>
        <dbReference type="EMBL" id="SFH67447.1"/>
    </source>
</evidence>
<dbReference type="EMBL" id="FOQC01000008">
    <property type="protein sequence ID" value="SFH67447.1"/>
    <property type="molecule type" value="Genomic_DNA"/>
</dbReference>
<dbReference type="EMBL" id="FJMZ01000010">
    <property type="protein sequence ID" value="SBO15675.1"/>
    <property type="molecule type" value="Genomic_DNA"/>
</dbReference>
<comment type="caution">
    <text evidence="2">The sequence shown here is derived from an EMBL/GenBank/DDBJ whole genome shotgun (WGS) entry which is preliminary data.</text>
</comment>
<keyword evidence="2" id="KW-0808">Transferase</keyword>
<evidence type="ECO:0000313" key="4">
    <source>
        <dbReference type="Proteomes" id="UP000199686"/>
    </source>
</evidence>
<dbReference type="AlphaFoldDB" id="A0AB38BGN6"/>
<dbReference type="Pfam" id="PF13207">
    <property type="entry name" value="AAA_17"/>
    <property type="match status" value="1"/>
</dbReference>
<dbReference type="RefSeq" id="WP_086988755.1">
    <property type="nucleotide sequence ID" value="NZ_FJMZ01000010.1"/>
</dbReference>
<dbReference type="Proteomes" id="UP000195947">
    <property type="component" value="Unassembled WGS sequence"/>
</dbReference>
<evidence type="ECO:0000313" key="3">
    <source>
        <dbReference type="Proteomes" id="UP000195947"/>
    </source>
</evidence>
<protein>
    <submittedName>
        <fullName evidence="2">Adenylate kinase</fullName>
    </submittedName>
</protein>
<dbReference type="Proteomes" id="UP000199686">
    <property type="component" value="Unassembled WGS sequence"/>
</dbReference>
<sequence length="173" mass="19862">MEYIFLAGVHGVGKSTLLHRINADCPIVYASVSDLIRKAGKKIAASNKLTDGIDENQQLWKSELFNLSVPESKILILDGHFSLINKDNAVERLSFDTFAGTNMNKIILKRESPLIIKERLEKRDNVKWDINKIMEFQKIEEEQAVSYSIQKGIPIFIFDQEKMYQELIDFITV</sequence>
<reference evidence="1 3" key="1">
    <citation type="submission" date="2016-02" db="EMBL/GenBank/DDBJ databases">
        <authorList>
            <person name="Strepis N."/>
        </authorList>
    </citation>
    <scope>NUCLEOTIDE SEQUENCE [LARGE SCALE GENOMIC DNA]</scope>
    <source>
        <strain evidence="1">Trichococcus flocculiformis</strain>
    </source>
</reference>
<organism evidence="2 4">
    <name type="scientific">Trichococcus flocculiformis</name>
    <dbReference type="NCBI Taxonomy" id="82803"/>
    <lineage>
        <taxon>Bacteria</taxon>
        <taxon>Bacillati</taxon>
        <taxon>Bacillota</taxon>
        <taxon>Bacilli</taxon>
        <taxon>Lactobacillales</taxon>
        <taxon>Carnobacteriaceae</taxon>
        <taxon>Trichococcus</taxon>
    </lineage>
</organism>
<evidence type="ECO:0000313" key="1">
    <source>
        <dbReference type="EMBL" id="SBO15675.1"/>
    </source>
</evidence>
<dbReference type="InterPro" id="IPR027417">
    <property type="entry name" value="P-loop_NTPase"/>
</dbReference>
<gene>
    <name evidence="2" type="ORF">SAMN04488507_100851</name>
    <name evidence="1" type="ORF">TFLO_1236</name>
</gene>
<proteinExistence type="predicted"/>
<accession>A0AB38BGN6</accession>
<keyword evidence="2" id="KW-0418">Kinase</keyword>
<keyword evidence="3" id="KW-1185">Reference proteome</keyword>